<sequence>MRRSASLLSGVAVAWLLLAGPRPAAAVPVPELHRVEVLVEGRDPALREEAIRAALAQVLVRVAGRSAVLGTEAARAALADASRLLVRYAYRDRGPGDEATVLALRFDEAAVAEVVRAAGLPVWGEERPLTLVWVAAETADGARRLVVADDEAGLAQALALAGQRRGLPLVVPLGDLADRAAVDVADLWAGFDAPVMEASRRYGADRIAVVRLGAAGGGWRASWRLLGEGGTAWEAFGASPAQALGAGIDGLAERLAELYAPIGAGDAVQTLHLRVEGVQTLADIVRVERYLAGLPAAAGAMLVALEGERAEFRLRHEGGLAALRRGLEVADLFAEVRATDQGIAVRLRR</sequence>
<dbReference type="Pfam" id="PF09839">
    <property type="entry name" value="DUF2066"/>
    <property type="match status" value="1"/>
</dbReference>
<dbReference type="InterPro" id="IPR018642">
    <property type="entry name" value="DUF2066"/>
</dbReference>
<feature type="signal peptide" evidence="1">
    <location>
        <begin position="1"/>
        <end position="26"/>
    </location>
</feature>
<evidence type="ECO:0000313" key="3">
    <source>
        <dbReference type="Proteomes" id="UP000276634"/>
    </source>
</evidence>
<comment type="caution">
    <text evidence="2">The sequence shown here is derived from an EMBL/GenBank/DDBJ whole genome shotgun (WGS) entry which is preliminary data.</text>
</comment>
<evidence type="ECO:0008006" key="4">
    <source>
        <dbReference type="Google" id="ProtNLM"/>
    </source>
</evidence>
<dbReference type="EMBL" id="RJVI01000001">
    <property type="protein sequence ID" value="ROR35071.1"/>
    <property type="molecule type" value="Genomic_DNA"/>
</dbReference>
<reference evidence="2 3" key="1">
    <citation type="submission" date="2018-11" db="EMBL/GenBank/DDBJ databases">
        <title>Genomic Encyclopedia of Type Strains, Phase IV (KMG-IV): sequencing the most valuable type-strain genomes for metagenomic binning, comparative biology and taxonomic classification.</title>
        <authorList>
            <person name="Goeker M."/>
        </authorList>
    </citation>
    <scope>NUCLEOTIDE SEQUENCE [LARGE SCALE GENOMIC DNA]</scope>
    <source>
        <strain evidence="2 3">DSM 100275</strain>
    </source>
</reference>
<feature type="chain" id="PRO_5018284828" description="DUF2066 domain-containing protein" evidence="1">
    <location>
        <begin position="27"/>
        <end position="349"/>
    </location>
</feature>
<gene>
    <name evidence="2" type="ORF">EDC57_0988</name>
</gene>
<dbReference type="AlphaFoldDB" id="A0A3N1Y948"/>
<keyword evidence="3" id="KW-1185">Reference proteome</keyword>
<dbReference type="RefSeq" id="WP_123400717.1">
    <property type="nucleotide sequence ID" value="NZ_RJVI01000001.1"/>
</dbReference>
<keyword evidence="1" id="KW-0732">Signal</keyword>
<proteinExistence type="predicted"/>
<evidence type="ECO:0000256" key="1">
    <source>
        <dbReference type="SAM" id="SignalP"/>
    </source>
</evidence>
<evidence type="ECO:0000313" key="2">
    <source>
        <dbReference type="EMBL" id="ROR35071.1"/>
    </source>
</evidence>
<protein>
    <recommendedName>
        <fullName evidence="4">DUF2066 domain-containing protein</fullName>
    </recommendedName>
</protein>
<dbReference type="OrthoDB" id="6195299at2"/>
<name>A0A3N1Y948_9GAMM</name>
<organism evidence="2 3">
    <name type="scientific">Inmirania thermothiophila</name>
    <dbReference type="NCBI Taxonomy" id="1750597"/>
    <lineage>
        <taxon>Bacteria</taxon>
        <taxon>Pseudomonadati</taxon>
        <taxon>Pseudomonadota</taxon>
        <taxon>Gammaproteobacteria</taxon>
        <taxon>Chromatiales</taxon>
        <taxon>Ectothiorhodospiraceae</taxon>
        <taxon>Inmirania</taxon>
    </lineage>
</organism>
<dbReference type="Proteomes" id="UP000276634">
    <property type="component" value="Unassembled WGS sequence"/>
</dbReference>
<accession>A0A3N1Y948</accession>